<dbReference type="EMBL" id="HE573026">
    <property type="protein sequence ID" value="CCC52292.1"/>
    <property type="molecule type" value="Genomic_DNA"/>
</dbReference>
<reference evidence="1" key="1">
    <citation type="journal article" date="2012" name="Proc. Natl. Acad. Sci. U.S.A.">
        <title>Antigenic diversity is generated by distinct evolutionary mechanisms in African trypanosome species.</title>
        <authorList>
            <person name="Jackson A.P."/>
            <person name="Berry A."/>
            <person name="Aslett M."/>
            <person name="Allison H.C."/>
            <person name="Burton P."/>
            <person name="Vavrova-Anderson J."/>
            <person name="Brown R."/>
            <person name="Browne H."/>
            <person name="Corton N."/>
            <person name="Hauser H."/>
            <person name="Gamble J."/>
            <person name="Gilderthorp R."/>
            <person name="Marcello L."/>
            <person name="McQuillan J."/>
            <person name="Otto T.D."/>
            <person name="Quail M.A."/>
            <person name="Sanders M.J."/>
            <person name="van Tonder A."/>
            <person name="Ginger M.L."/>
            <person name="Field M.C."/>
            <person name="Barry J.D."/>
            <person name="Hertz-Fowler C."/>
            <person name="Berriman M."/>
        </authorList>
    </citation>
    <scope>NUCLEOTIDE SEQUENCE</scope>
    <source>
        <strain evidence="1">Y486</strain>
    </source>
</reference>
<sequence length="92" mass="10913">MDPRLSREIVEIARDSQVEGCDCLLWMWGRLAFPFGGEGGLRWPTNSLLYPQATLTFYNVKEHKMKQHFTAFHFSFFHCLFYCYPNTLKKNE</sequence>
<gene>
    <name evidence="1" type="ORF">TVY486_1013350</name>
</gene>
<dbReference type="VEuPathDB" id="TriTrypDB:TvY486_1013350"/>
<name>G0U4C8_TRYVY</name>
<organism evidence="1">
    <name type="scientific">Trypanosoma vivax (strain Y486)</name>
    <dbReference type="NCBI Taxonomy" id="1055687"/>
    <lineage>
        <taxon>Eukaryota</taxon>
        <taxon>Discoba</taxon>
        <taxon>Euglenozoa</taxon>
        <taxon>Kinetoplastea</taxon>
        <taxon>Metakinetoplastina</taxon>
        <taxon>Trypanosomatida</taxon>
        <taxon>Trypanosomatidae</taxon>
        <taxon>Trypanosoma</taxon>
        <taxon>Duttonella</taxon>
    </lineage>
</organism>
<accession>G0U4C8</accession>
<proteinExistence type="predicted"/>
<evidence type="ECO:0000313" key="1">
    <source>
        <dbReference type="EMBL" id="CCC52292.1"/>
    </source>
</evidence>
<protein>
    <submittedName>
        <fullName evidence="1">Uncharacterized protein</fullName>
    </submittedName>
</protein>
<dbReference type="AlphaFoldDB" id="G0U4C8"/>